<dbReference type="AlphaFoldDB" id="A0A165D9G9"/>
<protein>
    <submittedName>
        <fullName evidence="1">Uncharacterized protein</fullName>
    </submittedName>
</protein>
<dbReference type="GeneID" id="63818962"/>
<dbReference type="Proteomes" id="UP000076871">
    <property type="component" value="Unassembled WGS sequence"/>
</dbReference>
<gene>
    <name evidence="1" type="ORF">LAESUDRAFT_307437</name>
</gene>
<organism evidence="1 2">
    <name type="scientific">Laetiporus sulphureus 93-53</name>
    <dbReference type="NCBI Taxonomy" id="1314785"/>
    <lineage>
        <taxon>Eukaryota</taxon>
        <taxon>Fungi</taxon>
        <taxon>Dikarya</taxon>
        <taxon>Basidiomycota</taxon>
        <taxon>Agaricomycotina</taxon>
        <taxon>Agaricomycetes</taxon>
        <taxon>Polyporales</taxon>
        <taxon>Laetiporus</taxon>
    </lineage>
</organism>
<keyword evidence="2" id="KW-1185">Reference proteome</keyword>
<dbReference type="EMBL" id="KV427637">
    <property type="protein sequence ID" value="KZT04383.1"/>
    <property type="molecule type" value="Genomic_DNA"/>
</dbReference>
<evidence type="ECO:0000313" key="2">
    <source>
        <dbReference type="Proteomes" id="UP000076871"/>
    </source>
</evidence>
<sequence length="79" mass="8562">MYASADGTTRSLGNILHSNRTLAKRNYNSGATILAMNYLANCSGRHVRRYSIRLGSSNISRDSCATCIPPSLPARPCIC</sequence>
<name>A0A165D9G9_9APHY</name>
<reference evidence="1 2" key="1">
    <citation type="journal article" date="2016" name="Mol. Biol. Evol.">
        <title>Comparative Genomics of Early-Diverging Mushroom-Forming Fungi Provides Insights into the Origins of Lignocellulose Decay Capabilities.</title>
        <authorList>
            <person name="Nagy L.G."/>
            <person name="Riley R."/>
            <person name="Tritt A."/>
            <person name="Adam C."/>
            <person name="Daum C."/>
            <person name="Floudas D."/>
            <person name="Sun H."/>
            <person name="Yadav J.S."/>
            <person name="Pangilinan J."/>
            <person name="Larsson K.H."/>
            <person name="Matsuura K."/>
            <person name="Barry K."/>
            <person name="Labutti K."/>
            <person name="Kuo R."/>
            <person name="Ohm R.A."/>
            <person name="Bhattacharya S.S."/>
            <person name="Shirouzu T."/>
            <person name="Yoshinaga Y."/>
            <person name="Martin F.M."/>
            <person name="Grigoriev I.V."/>
            <person name="Hibbett D.S."/>
        </authorList>
    </citation>
    <scope>NUCLEOTIDE SEQUENCE [LARGE SCALE GENOMIC DNA]</scope>
    <source>
        <strain evidence="1 2">93-53</strain>
    </source>
</reference>
<accession>A0A165D9G9</accession>
<evidence type="ECO:0000313" key="1">
    <source>
        <dbReference type="EMBL" id="KZT04383.1"/>
    </source>
</evidence>
<proteinExistence type="predicted"/>
<dbReference type="InParanoid" id="A0A165D9G9"/>
<dbReference type="RefSeq" id="XP_040762123.1">
    <property type="nucleotide sequence ID" value="XM_040901931.1"/>
</dbReference>